<accession>A0A9J6NXF4</accession>
<keyword evidence="1" id="KW-0436">Ligase</keyword>
<dbReference type="EMBL" id="JAGSOJ010000001">
    <property type="protein sequence ID" value="MCM1988309.1"/>
    <property type="molecule type" value="Genomic_DNA"/>
</dbReference>
<dbReference type="Pfam" id="PF13563">
    <property type="entry name" value="2_5_RNA_ligase2"/>
    <property type="match status" value="1"/>
</dbReference>
<dbReference type="RefSeq" id="WP_250857171.1">
    <property type="nucleotide sequence ID" value="NZ_JAGSOJ010000001.1"/>
</dbReference>
<dbReference type="SUPFAM" id="SSF55144">
    <property type="entry name" value="LigT-like"/>
    <property type="match status" value="1"/>
</dbReference>
<dbReference type="AlphaFoldDB" id="A0A9J6NXF4"/>
<reference evidence="1" key="2">
    <citation type="submission" date="2021-04" db="EMBL/GenBank/DDBJ databases">
        <authorList>
            <person name="Dong X."/>
        </authorList>
    </citation>
    <scope>NUCLEOTIDE SEQUENCE</scope>
    <source>
        <strain evidence="1">ZWT</strain>
    </source>
</reference>
<dbReference type="Gene3D" id="3.90.1140.10">
    <property type="entry name" value="Cyclic phosphodiesterase"/>
    <property type="match status" value="1"/>
</dbReference>
<dbReference type="GO" id="GO:0016874">
    <property type="term" value="F:ligase activity"/>
    <property type="evidence" value="ECO:0007669"/>
    <property type="project" value="UniProtKB-KW"/>
</dbReference>
<evidence type="ECO:0000313" key="2">
    <source>
        <dbReference type="Proteomes" id="UP001056429"/>
    </source>
</evidence>
<dbReference type="PANTHER" id="PTHR40037:SF1">
    <property type="entry name" value="PHOSPHOESTERASE SAOUHSC_00951-RELATED"/>
    <property type="match status" value="1"/>
</dbReference>
<sequence length="178" mass="20804">MKTRCIHIFPRFKNSFLIEEIRKKYDDLYGCIEPHITLVFPFESDIKIEDLKTEIHGILSNESQFEVSAQGIEAVDNHGYYLFLNIAKGKERIIELHYKLHKGLLAEYQSPWTKDGSYIPHITIGRFKNKEQMNNAMKDIGKFDPEFISKVERIFIETIGENEESIIEEIIEFGESSN</sequence>
<dbReference type="InterPro" id="IPR050580">
    <property type="entry name" value="2H_phosphoesterase_YjcG-like"/>
</dbReference>
<gene>
    <name evidence="1" type="ORF">KDK92_01045</name>
</gene>
<dbReference type="PANTHER" id="PTHR40037">
    <property type="entry name" value="PHOSPHOESTERASE YJCG-RELATED"/>
    <property type="match status" value="1"/>
</dbReference>
<keyword evidence="2" id="KW-1185">Reference proteome</keyword>
<dbReference type="InterPro" id="IPR009097">
    <property type="entry name" value="Cyclic_Pdiesterase"/>
</dbReference>
<reference evidence="1" key="1">
    <citation type="journal article" date="2021" name="mSystems">
        <title>Bacteria and Archaea Synergistically Convert Glycine Betaine to Biogenic Methane in the Formosa Cold Seep of the South China Sea.</title>
        <authorList>
            <person name="Li L."/>
            <person name="Zhang W."/>
            <person name="Zhang S."/>
            <person name="Song L."/>
            <person name="Sun Q."/>
            <person name="Zhang H."/>
            <person name="Xiang H."/>
            <person name="Dong X."/>
        </authorList>
    </citation>
    <scope>NUCLEOTIDE SEQUENCE</scope>
    <source>
        <strain evidence="1">ZWT</strain>
    </source>
</reference>
<dbReference type="Proteomes" id="UP001056429">
    <property type="component" value="Unassembled WGS sequence"/>
</dbReference>
<name>A0A9J6NXF4_9CLOT</name>
<organism evidence="1 2">
    <name type="scientific">Oceanirhabdus seepicola</name>
    <dbReference type="NCBI Taxonomy" id="2828781"/>
    <lineage>
        <taxon>Bacteria</taxon>
        <taxon>Bacillati</taxon>
        <taxon>Bacillota</taxon>
        <taxon>Clostridia</taxon>
        <taxon>Eubacteriales</taxon>
        <taxon>Clostridiaceae</taxon>
        <taxon>Oceanirhabdus</taxon>
    </lineage>
</organism>
<protein>
    <submittedName>
        <fullName evidence="1">2'-5' RNA ligase family protein</fullName>
    </submittedName>
</protein>
<evidence type="ECO:0000313" key="1">
    <source>
        <dbReference type="EMBL" id="MCM1988309.1"/>
    </source>
</evidence>
<comment type="caution">
    <text evidence="1">The sequence shown here is derived from an EMBL/GenBank/DDBJ whole genome shotgun (WGS) entry which is preliminary data.</text>
</comment>
<proteinExistence type="predicted"/>